<keyword evidence="4 8" id="KW-0812">Transmembrane</keyword>
<feature type="transmembrane region" description="Helical" evidence="8">
    <location>
        <begin position="190"/>
        <end position="209"/>
    </location>
</feature>
<feature type="transmembrane region" description="Helical" evidence="8">
    <location>
        <begin position="282"/>
        <end position="301"/>
    </location>
</feature>
<protein>
    <recommendedName>
        <fullName evidence="10">Urea transporter</fullName>
    </recommendedName>
</protein>
<evidence type="ECO:0000256" key="8">
    <source>
        <dbReference type="SAM" id="Phobius"/>
    </source>
</evidence>
<feature type="transmembrane region" description="Helical" evidence="8">
    <location>
        <begin position="67"/>
        <end position="86"/>
    </location>
</feature>
<dbReference type="GO" id="GO:0015204">
    <property type="term" value="F:urea transmembrane transporter activity"/>
    <property type="evidence" value="ECO:0007669"/>
    <property type="project" value="InterPro"/>
</dbReference>
<evidence type="ECO:0000256" key="3">
    <source>
        <dbReference type="ARBA" id="ARBA00022475"/>
    </source>
</evidence>
<evidence type="ECO:0000256" key="7">
    <source>
        <dbReference type="ARBA" id="ARBA00033993"/>
    </source>
</evidence>
<evidence type="ECO:0000256" key="1">
    <source>
        <dbReference type="ARBA" id="ARBA00004651"/>
    </source>
</evidence>
<evidence type="ECO:0000313" key="9">
    <source>
        <dbReference type="EMBL" id="CAD7399626.1"/>
    </source>
</evidence>
<dbReference type="AlphaFoldDB" id="A0A7R9GVR2"/>
<dbReference type="PANTHER" id="PTHR10464">
    <property type="entry name" value="UREA TRANSPORTER"/>
    <property type="match status" value="1"/>
</dbReference>
<dbReference type="EMBL" id="OD000878">
    <property type="protein sequence ID" value="CAD7399626.1"/>
    <property type="molecule type" value="Genomic_DNA"/>
</dbReference>
<evidence type="ECO:0000256" key="6">
    <source>
        <dbReference type="ARBA" id="ARBA00023136"/>
    </source>
</evidence>
<dbReference type="InterPro" id="IPR004937">
    <property type="entry name" value="Urea_transporter"/>
</dbReference>
<feature type="transmembrane region" description="Helical" evidence="8">
    <location>
        <begin position="12"/>
        <end position="31"/>
    </location>
</feature>
<evidence type="ECO:0000256" key="2">
    <source>
        <dbReference type="ARBA" id="ARBA00005914"/>
    </source>
</evidence>
<feature type="transmembrane region" description="Helical" evidence="8">
    <location>
        <begin position="258"/>
        <end position="276"/>
    </location>
</feature>
<feature type="transmembrane region" description="Helical" evidence="8">
    <location>
        <begin position="229"/>
        <end position="251"/>
    </location>
</feature>
<evidence type="ECO:0008006" key="10">
    <source>
        <dbReference type="Google" id="ProtNLM"/>
    </source>
</evidence>
<name>A0A7R9GVR2_TIMPO</name>
<dbReference type="Pfam" id="PF03253">
    <property type="entry name" value="UT"/>
    <property type="match status" value="1"/>
</dbReference>
<keyword evidence="6 8" id="KW-0472">Membrane</keyword>
<feature type="transmembrane region" description="Helical" evidence="8">
    <location>
        <begin position="164"/>
        <end position="183"/>
    </location>
</feature>
<gene>
    <name evidence="9" type="ORF">TPSB3V08_LOCUS2253</name>
</gene>
<dbReference type="InterPro" id="IPR029020">
    <property type="entry name" value="Ammonium/urea_transptr"/>
</dbReference>
<reference evidence="9" key="1">
    <citation type="submission" date="2020-11" db="EMBL/GenBank/DDBJ databases">
        <authorList>
            <person name="Tran Van P."/>
        </authorList>
    </citation>
    <scope>NUCLEOTIDE SEQUENCE</scope>
</reference>
<dbReference type="Gene3D" id="1.10.3430.10">
    <property type="entry name" value="Ammonium transporter AmtB like domains"/>
    <property type="match status" value="1"/>
</dbReference>
<comment type="similarity">
    <text evidence="2">Belongs to the urea transporter family.</text>
</comment>
<keyword evidence="5 8" id="KW-1133">Transmembrane helix</keyword>
<proteinExistence type="inferred from homology"/>
<keyword evidence="3" id="KW-1003">Cell membrane</keyword>
<organism evidence="9">
    <name type="scientific">Timema poppense</name>
    <name type="common">Walking stick</name>
    <dbReference type="NCBI Taxonomy" id="170557"/>
    <lineage>
        <taxon>Eukaryota</taxon>
        <taxon>Metazoa</taxon>
        <taxon>Ecdysozoa</taxon>
        <taxon>Arthropoda</taxon>
        <taxon>Hexapoda</taxon>
        <taxon>Insecta</taxon>
        <taxon>Pterygota</taxon>
        <taxon>Neoptera</taxon>
        <taxon>Polyneoptera</taxon>
        <taxon>Phasmatodea</taxon>
        <taxon>Timematodea</taxon>
        <taxon>Timematoidea</taxon>
        <taxon>Timematidae</taxon>
        <taxon>Timema</taxon>
    </lineage>
</organism>
<accession>A0A7R9GVR2</accession>
<dbReference type="GO" id="GO:0005886">
    <property type="term" value="C:plasma membrane"/>
    <property type="evidence" value="ECO:0007669"/>
    <property type="project" value="UniProtKB-SubCell"/>
</dbReference>
<comment type="subcellular location">
    <subcellularLocation>
        <location evidence="1">Cell membrane</location>
        <topology evidence="1">Multi-pass membrane protein</topology>
    </subcellularLocation>
</comment>
<evidence type="ECO:0000256" key="4">
    <source>
        <dbReference type="ARBA" id="ARBA00022692"/>
    </source>
</evidence>
<feature type="transmembrane region" description="Helical" evidence="8">
    <location>
        <begin position="92"/>
        <end position="110"/>
    </location>
</feature>
<feature type="transmembrane region" description="Helical" evidence="8">
    <location>
        <begin position="37"/>
        <end position="55"/>
    </location>
</feature>
<dbReference type="PANTHER" id="PTHR10464:SF4">
    <property type="entry name" value="UREA TRANSPORTER"/>
    <property type="match status" value="1"/>
</dbReference>
<sequence length="361" mass="38366">MKQDPPRPNPLIQVVFANNPVSGLLIVTALLVAEPTIAAAGLLASTIALASCLLLNQSRDVVSAGLTSYCAVIVGTVTLSLAPTFFHQDKHYMVWVAIILGAVFSVYLTSSLNNIMGSFNPPLPCLTLPFNITTYILLICVQVWPSGREDIFKTYTPNNTTEQINWSQVMVGTVVSVGQVYAVNDVTASVLMYAAILIFSPLLATMSYIGALLGTLTGLTILGRSGLALAYSGLLGYNSLLSTAAVAGFFYVISWRSVVAAILNALFTSSIQVALSSSLQQMSLPVLTMPFVISTTVFLAASSTNGNGLVRPSEISTPEKHRADHVAATVRGSGGSFPRPLSKEIRKNISTREDNEECVAV</sequence>
<comment type="catalytic activity">
    <reaction evidence="7">
        <text>urea(in) = urea(out)</text>
        <dbReference type="Rhea" id="RHEA:32799"/>
        <dbReference type="ChEBI" id="CHEBI:16199"/>
    </reaction>
</comment>
<feature type="transmembrane region" description="Helical" evidence="8">
    <location>
        <begin position="122"/>
        <end position="144"/>
    </location>
</feature>
<evidence type="ECO:0000256" key="5">
    <source>
        <dbReference type="ARBA" id="ARBA00022989"/>
    </source>
</evidence>